<reference evidence="2" key="1">
    <citation type="journal article" date="2019" name="Int. J. Syst. Evol. Microbiol.">
        <title>The Global Catalogue of Microorganisms (GCM) 10K type strain sequencing project: providing services to taxonomists for standard genome sequencing and annotation.</title>
        <authorList>
            <consortium name="The Broad Institute Genomics Platform"/>
            <consortium name="The Broad Institute Genome Sequencing Center for Infectious Disease"/>
            <person name="Wu L."/>
            <person name="Ma J."/>
        </authorList>
    </citation>
    <scope>NUCLEOTIDE SEQUENCE [LARGE SCALE GENOMIC DNA]</scope>
    <source>
        <strain evidence="2">CGMCC 4.7641</strain>
    </source>
</reference>
<accession>A0ABW5H765</accession>
<dbReference type="RefSeq" id="WP_378305011.1">
    <property type="nucleotide sequence ID" value="NZ_JBHUKS010000011.1"/>
</dbReference>
<sequence length="75" mass="8783">MSYFPEQTPPVRRPELVRSEDLYVVREALRRYSPSSAERWNRLYVHLVHGYNFNDPQSFDVPAFHRLAQSGSSDG</sequence>
<proteinExistence type="predicted"/>
<dbReference type="EMBL" id="JBHUKS010000011">
    <property type="protein sequence ID" value="MFD2468983.1"/>
    <property type="molecule type" value="Genomic_DNA"/>
</dbReference>
<keyword evidence="2" id="KW-1185">Reference proteome</keyword>
<protein>
    <submittedName>
        <fullName evidence="1">Uncharacterized protein</fullName>
    </submittedName>
</protein>
<organism evidence="1 2">
    <name type="scientific">Amycolatopsis silviterrae</name>
    <dbReference type="NCBI Taxonomy" id="1656914"/>
    <lineage>
        <taxon>Bacteria</taxon>
        <taxon>Bacillati</taxon>
        <taxon>Actinomycetota</taxon>
        <taxon>Actinomycetes</taxon>
        <taxon>Pseudonocardiales</taxon>
        <taxon>Pseudonocardiaceae</taxon>
        <taxon>Amycolatopsis</taxon>
    </lineage>
</organism>
<dbReference type="Proteomes" id="UP001597483">
    <property type="component" value="Unassembled WGS sequence"/>
</dbReference>
<evidence type="ECO:0000313" key="2">
    <source>
        <dbReference type="Proteomes" id="UP001597483"/>
    </source>
</evidence>
<gene>
    <name evidence="1" type="ORF">ACFSVL_16460</name>
</gene>
<comment type="caution">
    <text evidence="1">The sequence shown here is derived from an EMBL/GenBank/DDBJ whole genome shotgun (WGS) entry which is preliminary data.</text>
</comment>
<name>A0ABW5H765_9PSEU</name>
<evidence type="ECO:0000313" key="1">
    <source>
        <dbReference type="EMBL" id="MFD2468983.1"/>
    </source>
</evidence>